<feature type="chain" id="PRO_5009887253" description="Group 4 capsule polysaccharide lipoprotein gfcB, YjbF" evidence="1">
    <location>
        <begin position="23"/>
        <end position="213"/>
    </location>
</feature>
<dbReference type="OrthoDB" id="6237231at2"/>
<proteinExistence type="predicted"/>
<comment type="caution">
    <text evidence="2">The sequence shown here is derived from an EMBL/GenBank/DDBJ whole genome shotgun (WGS) entry which is preliminary data.</text>
</comment>
<feature type="signal peptide" evidence="1">
    <location>
        <begin position="1"/>
        <end position="22"/>
    </location>
</feature>
<evidence type="ECO:0000313" key="2">
    <source>
        <dbReference type="EMBL" id="OJI95367.1"/>
    </source>
</evidence>
<dbReference type="Pfam" id="PF11102">
    <property type="entry name" value="YjbF"/>
    <property type="match status" value="1"/>
</dbReference>
<dbReference type="SUPFAM" id="SSF159270">
    <property type="entry name" value="YmcC-like"/>
    <property type="match status" value="1"/>
</dbReference>
<protein>
    <recommendedName>
        <fullName evidence="4">Group 4 capsule polysaccharide lipoprotein gfcB, YjbF</fullName>
    </recommendedName>
</protein>
<evidence type="ECO:0000313" key="3">
    <source>
        <dbReference type="Proteomes" id="UP000184514"/>
    </source>
</evidence>
<evidence type="ECO:0008006" key="4">
    <source>
        <dbReference type="Google" id="ProtNLM"/>
    </source>
</evidence>
<organism evidence="2 3">
    <name type="scientific">Planktotalea frisia</name>
    <dbReference type="NCBI Taxonomy" id="696762"/>
    <lineage>
        <taxon>Bacteria</taxon>
        <taxon>Pseudomonadati</taxon>
        <taxon>Pseudomonadota</taxon>
        <taxon>Alphaproteobacteria</taxon>
        <taxon>Rhodobacterales</taxon>
        <taxon>Paracoccaceae</taxon>
        <taxon>Planktotalea</taxon>
    </lineage>
</organism>
<sequence length="213" mass="23072">MTRFTLIAALACTLLLSACGTASDNPLRATLFKNLQQLVSKKGQQQVLTTAILRTRLTPEVRASIGAPVVIAELPTLKVAAVMAEVARNGGVTTWQGNDGVGLSTKSGLLISTRGIGFDLMSSSVEGPLAMITGQGTGTAIRDHRHLDGEDQEVLTRFECTYLHSKHHVSENCASKKLTITNQYWLDQSGDIWRSQQWAGVRNGYILLEIPPE</sequence>
<keyword evidence="3" id="KW-1185">Reference proteome</keyword>
<accession>A0A1L9P1G3</accession>
<reference evidence="2 3" key="1">
    <citation type="submission" date="2016-10" db="EMBL/GenBank/DDBJ databases">
        <title>Genome sequence of Planktotalea frisia SH6-1.</title>
        <authorList>
            <person name="Poehlein A."/>
            <person name="Bakenhus I."/>
            <person name="Voget S."/>
            <person name="Brinkhoff T."/>
            <person name="Simon M."/>
        </authorList>
    </citation>
    <scope>NUCLEOTIDE SEQUENCE [LARGE SCALE GENOMIC DNA]</scope>
    <source>
        <strain evidence="2 3">SH6-1</strain>
    </source>
</reference>
<dbReference type="PROSITE" id="PS51257">
    <property type="entry name" value="PROKAR_LIPOPROTEIN"/>
    <property type="match status" value="1"/>
</dbReference>
<gene>
    <name evidence="2" type="ORF">PFRI_03830</name>
</gene>
<dbReference type="InterPro" id="IPR023373">
    <property type="entry name" value="YmcC_sf"/>
</dbReference>
<dbReference type="STRING" id="696762.PFRI_03830"/>
<dbReference type="RefSeq" id="WP_072629081.1">
    <property type="nucleotide sequence ID" value="NZ_MLCB01000030.1"/>
</dbReference>
<dbReference type="InterPro" id="IPR021308">
    <property type="entry name" value="GfcB"/>
</dbReference>
<dbReference type="EMBL" id="MLCB01000030">
    <property type="protein sequence ID" value="OJI95367.1"/>
    <property type="molecule type" value="Genomic_DNA"/>
</dbReference>
<dbReference type="Gene3D" id="2.40.360.10">
    <property type="entry name" value="YmcC-like"/>
    <property type="match status" value="1"/>
</dbReference>
<dbReference type="Proteomes" id="UP000184514">
    <property type="component" value="Unassembled WGS sequence"/>
</dbReference>
<name>A0A1L9P1G3_9RHOB</name>
<keyword evidence="1" id="KW-0732">Signal</keyword>
<evidence type="ECO:0000256" key="1">
    <source>
        <dbReference type="SAM" id="SignalP"/>
    </source>
</evidence>
<dbReference type="AlphaFoldDB" id="A0A1L9P1G3"/>